<sequence length="310" mass="33898">MEPMGAEGQWTSLSGVHTAEEADFMALLLNNCFVPYHLNGTLPPLWPGHESTMNMAANYGGSHCSLELSDSNMYSFSRGSNYSGGNSSTSDQFYLSDSVKKNYYMINTEGEDCSNNNREMSDGSLEEKGSKSSMEDKISNNIPANGNSMKRARSSENVKVEKKHVKAKKKQKLVSTKLNCIKEEEGNTDVGANGQSSSSCSLGDDDSINGSQELSTTTTTGGASSCLSPKGHATLNSDGKTRARRGSATDPQSLYARKRRERINERLRILQSLVPNGTKVDISTMLEEAVQYVKFLQLQIKGHHISTFLY</sequence>
<accession>A0A2P5DNE2</accession>
<dbReference type="Pfam" id="PF00010">
    <property type="entry name" value="HLH"/>
    <property type="match status" value="1"/>
</dbReference>
<dbReference type="InterPro" id="IPR011598">
    <property type="entry name" value="bHLH_dom"/>
</dbReference>
<keyword evidence="2" id="KW-0805">Transcription regulation</keyword>
<dbReference type="FunFam" id="4.10.280.10:FF:000022">
    <property type="entry name" value="Basic helix-loop-helix transcription factor"/>
    <property type="match status" value="1"/>
</dbReference>
<dbReference type="Gene3D" id="4.10.280.10">
    <property type="entry name" value="Helix-loop-helix DNA-binding domain"/>
    <property type="match status" value="1"/>
</dbReference>
<evidence type="ECO:0000256" key="1">
    <source>
        <dbReference type="ARBA" id="ARBA00004123"/>
    </source>
</evidence>
<dbReference type="GO" id="GO:0003677">
    <property type="term" value="F:DNA binding"/>
    <property type="evidence" value="ECO:0007669"/>
    <property type="project" value="UniProtKB-KW"/>
</dbReference>
<comment type="subcellular location">
    <subcellularLocation>
        <location evidence="1">Nucleus</location>
    </subcellularLocation>
</comment>
<dbReference type="OrthoDB" id="651283at2759"/>
<evidence type="ECO:0000256" key="2">
    <source>
        <dbReference type="ARBA" id="ARBA00023015"/>
    </source>
</evidence>
<evidence type="ECO:0000256" key="4">
    <source>
        <dbReference type="ARBA" id="ARBA00023163"/>
    </source>
</evidence>
<proteinExistence type="predicted"/>
<dbReference type="GO" id="GO:0005634">
    <property type="term" value="C:nucleus"/>
    <property type="evidence" value="ECO:0007669"/>
    <property type="project" value="UniProtKB-SubCell"/>
</dbReference>
<feature type="compositionally biased region" description="Basic residues" evidence="6">
    <location>
        <begin position="161"/>
        <end position="170"/>
    </location>
</feature>
<dbReference type="GO" id="GO:0003700">
    <property type="term" value="F:DNA-binding transcription factor activity"/>
    <property type="evidence" value="ECO:0007669"/>
    <property type="project" value="InterPro"/>
</dbReference>
<comment type="caution">
    <text evidence="8">The sequence shown here is derived from an EMBL/GenBank/DDBJ whole genome shotgun (WGS) entry which is preliminary data.</text>
</comment>
<feature type="domain" description="BHLH" evidence="7">
    <location>
        <begin position="247"/>
        <end position="296"/>
    </location>
</feature>
<keyword evidence="5" id="KW-0539">Nucleus</keyword>
<protein>
    <submittedName>
        <fullName evidence="8">Myc-type, basic helix-loop-helix (BHLH) domain containing protein</fullName>
    </submittedName>
</protein>
<dbReference type="Proteomes" id="UP000237105">
    <property type="component" value="Unassembled WGS sequence"/>
</dbReference>
<evidence type="ECO:0000259" key="7">
    <source>
        <dbReference type="PROSITE" id="PS50888"/>
    </source>
</evidence>
<dbReference type="GO" id="GO:0046983">
    <property type="term" value="F:protein dimerization activity"/>
    <property type="evidence" value="ECO:0007669"/>
    <property type="project" value="InterPro"/>
</dbReference>
<dbReference type="SMART" id="SM00353">
    <property type="entry name" value="HLH"/>
    <property type="match status" value="1"/>
</dbReference>
<dbReference type="SUPFAM" id="SSF47459">
    <property type="entry name" value="HLH, helix-loop-helix DNA-binding domain"/>
    <property type="match status" value="1"/>
</dbReference>
<dbReference type="InterPro" id="IPR045843">
    <property type="entry name" value="IND-like"/>
</dbReference>
<gene>
    <name evidence="8" type="ORF">PanWU01x14_048670</name>
</gene>
<evidence type="ECO:0000256" key="6">
    <source>
        <dbReference type="SAM" id="MobiDB-lite"/>
    </source>
</evidence>
<dbReference type="CDD" id="cd11454">
    <property type="entry name" value="bHLH_AtIND_like"/>
    <property type="match status" value="1"/>
</dbReference>
<name>A0A2P5DNE2_PARAD</name>
<evidence type="ECO:0000313" key="8">
    <source>
        <dbReference type="EMBL" id="PON74808.1"/>
    </source>
</evidence>
<evidence type="ECO:0000256" key="3">
    <source>
        <dbReference type="ARBA" id="ARBA00023125"/>
    </source>
</evidence>
<feature type="compositionally biased region" description="Basic and acidic residues" evidence="6">
    <location>
        <begin position="119"/>
        <end position="138"/>
    </location>
</feature>
<dbReference type="PROSITE" id="PS50888">
    <property type="entry name" value="BHLH"/>
    <property type="match status" value="1"/>
</dbReference>
<dbReference type="InterPro" id="IPR036638">
    <property type="entry name" value="HLH_DNA-bd_sf"/>
</dbReference>
<dbReference type="AlphaFoldDB" id="A0A2P5DNE2"/>
<dbReference type="PANTHER" id="PTHR45914">
    <property type="entry name" value="TRANSCRIPTION FACTOR HEC3-RELATED"/>
    <property type="match status" value="1"/>
</dbReference>
<evidence type="ECO:0000313" key="9">
    <source>
        <dbReference type="Proteomes" id="UP000237105"/>
    </source>
</evidence>
<reference evidence="9" key="1">
    <citation type="submission" date="2016-06" db="EMBL/GenBank/DDBJ databases">
        <title>Parallel loss of symbiosis genes in relatives of nitrogen-fixing non-legume Parasponia.</title>
        <authorList>
            <person name="Van Velzen R."/>
            <person name="Holmer R."/>
            <person name="Bu F."/>
            <person name="Rutten L."/>
            <person name="Van Zeijl A."/>
            <person name="Liu W."/>
            <person name="Santuari L."/>
            <person name="Cao Q."/>
            <person name="Sharma T."/>
            <person name="Shen D."/>
            <person name="Roswanjaya Y."/>
            <person name="Wardhani T."/>
            <person name="Kalhor M.S."/>
            <person name="Jansen J."/>
            <person name="Van den Hoogen J."/>
            <person name="Gungor B."/>
            <person name="Hartog M."/>
            <person name="Hontelez J."/>
            <person name="Verver J."/>
            <person name="Yang W.-C."/>
            <person name="Schijlen E."/>
            <person name="Repin R."/>
            <person name="Schilthuizen M."/>
            <person name="Schranz E."/>
            <person name="Heidstra R."/>
            <person name="Miyata K."/>
            <person name="Fedorova E."/>
            <person name="Kohlen W."/>
            <person name="Bisseling T."/>
            <person name="Smit S."/>
            <person name="Geurts R."/>
        </authorList>
    </citation>
    <scope>NUCLEOTIDE SEQUENCE [LARGE SCALE GENOMIC DNA]</scope>
    <source>
        <strain evidence="9">cv. WU1-14</strain>
    </source>
</reference>
<dbReference type="STRING" id="3476.A0A2P5DNE2"/>
<keyword evidence="4" id="KW-0804">Transcription</keyword>
<feature type="compositionally biased region" description="Polar residues" evidence="6">
    <location>
        <begin position="139"/>
        <end position="148"/>
    </location>
</feature>
<dbReference type="EMBL" id="JXTB01000027">
    <property type="protein sequence ID" value="PON74808.1"/>
    <property type="molecule type" value="Genomic_DNA"/>
</dbReference>
<keyword evidence="3" id="KW-0238">DNA-binding</keyword>
<dbReference type="PANTHER" id="PTHR45914:SF60">
    <property type="entry name" value="TRANSCRIPTION FACTOR RSL2-LIKE"/>
    <property type="match status" value="1"/>
</dbReference>
<organism evidence="8 9">
    <name type="scientific">Parasponia andersonii</name>
    <name type="common">Sponia andersonii</name>
    <dbReference type="NCBI Taxonomy" id="3476"/>
    <lineage>
        <taxon>Eukaryota</taxon>
        <taxon>Viridiplantae</taxon>
        <taxon>Streptophyta</taxon>
        <taxon>Embryophyta</taxon>
        <taxon>Tracheophyta</taxon>
        <taxon>Spermatophyta</taxon>
        <taxon>Magnoliopsida</taxon>
        <taxon>eudicotyledons</taxon>
        <taxon>Gunneridae</taxon>
        <taxon>Pentapetalae</taxon>
        <taxon>rosids</taxon>
        <taxon>fabids</taxon>
        <taxon>Rosales</taxon>
        <taxon>Cannabaceae</taxon>
        <taxon>Parasponia</taxon>
    </lineage>
</organism>
<feature type="region of interest" description="Disordered" evidence="6">
    <location>
        <begin position="110"/>
        <end position="170"/>
    </location>
</feature>
<dbReference type="GO" id="GO:0048766">
    <property type="term" value="P:root hair initiation"/>
    <property type="evidence" value="ECO:0007669"/>
    <property type="project" value="UniProtKB-ARBA"/>
</dbReference>
<keyword evidence="9" id="KW-1185">Reference proteome</keyword>
<evidence type="ECO:0000256" key="5">
    <source>
        <dbReference type="ARBA" id="ARBA00023242"/>
    </source>
</evidence>
<feature type="region of interest" description="Disordered" evidence="6">
    <location>
        <begin position="186"/>
        <end position="257"/>
    </location>
</feature>